<sequence length="67" mass="7312">MMNGDLQAQTDWFATGVDIIATDWEALMCRTTKLSTQQATNIDGLSLTCGIIDITMPRTDNGPYKSA</sequence>
<keyword evidence="1" id="KW-0614">Plasmid</keyword>
<dbReference type="RefSeq" id="WP_225312328.1">
    <property type="nucleotide sequence ID" value="NZ_MK356558.1"/>
</dbReference>
<gene>
    <name evidence="1" type="ORF">NNIBIDOC_00111</name>
</gene>
<organism evidence="1">
    <name type="scientific">Salmonella sp</name>
    <dbReference type="NCBI Taxonomy" id="599"/>
    <lineage>
        <taxon>Bacteria</taxon>
        <taxon>Pseudomonadati</taxon>
        <taxon>Pseudomonadota</taxon>
        <taxon>Gammaproteobacteria</taxon>
        <taxon>Enterobacterales</taxon>
        <taxon>Enterobacteriaceae</taxon>
        <taxon>Salmonella</taxon>
    </lineage>
</organism>
<accession>A0A482ETK5</accession>
<protein>
    <submittedName>
        <fullName evidence="1">Uncharacterized protein</fullName>
    </submittedName>
</protein>
<reference evidence="1" key="1">
    <citation type="submission" date="2019-01" db="EMBL/GenBank/DDBJ databases">
        <title>Salmonella strain 1423 plasmid sequences.</title>
        <authorList>
            <person name="Chen K."/>
            <person name="Chen S."/>
        </authorList>
    </citation>
    <scope>NUCLEOTIDE SEQUENCE</scope>
    <source>
        <strain evidence="1">Sa1423</strain>
        <plasmid evidence="1">pSa1423-160k</plasmid>
    </source>
</reference>
<proteinExistence type="predicted"/>
<dbReference type="AlphaFoldDB" id="A0A482ETK5"/>
<name>A0A482ETK5_SALSP</name>
<dbReference type="EMBL" id="MK356558">
    <property type="protein sequence ID" value="QBM91441.1"/>
    <property type="molecule type" value="Genomic_DNA"/>
</dbReference>
<evidence type="ECO:0000313" key="1">
    <source>
        <dbReference type="EMBL" id="QBM91441.1"/>
    </source>
</evidence>
<geneLocation type="plasmid" evidence="1">
    <name>pSa1423-160k</name>
</geneLocation>